<evidence type="ECO:0000256" key="1">
    <source>
        <dbReference type="SAM" id="Phobius"/>
    </source>
</evidence>
<comment type="caution">
    <text evidence="4">The sequence shown here is derived from an EMBL/GenBank/DDBJ whole genome shotgun (WGS) entry which is preliminary data.</text>
</comment>
<protein>
    <submittedName>
        <fullName evidence="4">FecR domain-containing protein</fullName>
    </submittedName>
</protein>
<keyword evidence="1" id="KW-0812">Transmembrane</keyword>
<dbReference type="Proteomes" id="UP001566331">
    <property type="component" value="Unassembled WGS sequence"/>
</dbReference>
<reference evidence="4 5" key="1">
    <citation type="submission" date="2024-07" db="EMBL/GenBank/DDBJ databases">
        <title>Luteimonas salilacus sp. nov., isolated from the shore soil of Salt Lake in Tibet of China.</title>
        <authorList>
            <person name="Zhang X."/>
            <person name="Li A."/>
        </authorList>
    </citation>
    <scope>NUCLEOTIDE SEQUENCE [LARGE SCALE GENOMIC DNA]</scope>
    <source>
        <strain evidence="4 5">B3-2-R+30</strain>
    </source>
</reference>
<dbReference type="PANTHER" id="PTHR30273">
    <property type="entry name" value="PERIPLASMIC SIGNAL SENSOR AND SIGMA FACTOR ACTIVATOR FECR-RELATED"/>
    <property type="match status" value="1"/>
</dbReference>
<feature type="transmembrane region" description="Helical" evidence="1">
    <location>
        <begin position="85"/>
        <end position="106"/>
    </location>
</feature>
<dbReference type="Pfam" id="PF16220">
    <property type="entry name" value="DUF4880"/>
    <property type="match status" value="1"/>
</dbReference>
<name>A0ABV4HVC3_9GAMM</name>
<dbReference type="EMBL" id="JBFWIC010000021">
    <property type="protein sequence ID" value="MEZ0475746.1"/>
    <property type="molecule type" value="Genomic_DNA"/>
</dbReference>
<dbReference type="InterPro" id="IPR006860">
    <property type="entry name" value="FecR"/>
</dbReference>
<sequence length="327" mass="35541">MNASRIDDIAADWVARLDAGPLPPESAALLDRWLAEDPRHAGAYARARAVFAQLDRARALGPGYDPRRHARDGGAVSPRMRRRGWIMASAATVLLALGAGFGLQLLTGGGSTYGTSLGEVRHLPLDDGSTMSLNTGSRARVVFSAQERRVLLLEGEALFDVARDPLRPFVVESGGIRVQAIGTSFTVRRLPGATVEVTVREGEVRLQRADDPEAAPASLVANMRALSMPGKRPQVQRIDSRRVEQRLSWRDGMLSFNGDTLAEAAAEFSRYSRTRILIEDDEVARLRVVGLYAANDPGGFAQAVALSQGLDSERVDGDVRLRKRARH</sequence>
<dbReference type="PANTHER" id="PTHR30273:SF2">
    <property type="entry name" value="PROTEIN FECR"/>
    <property type="match status" value="1"/>
</dbReference>
<evidence type="ECO:0000313" key="5">
    <source>
        <dbReference type="Proteomes" id="UP001566331"/>
    </source>
</evidence>
<dbReference type="InterPro" id="IPR032623">
    <property type="entry name" value="FecR_N"/>
</dbReference>
<dbReference type="PIRSF" id="PIRSF018266">
    <property type="entry name" value="FecR"/>
    <property type="match status" value="1"/>
</dbReference>
<feature type="domain" description="FecR protein" evidence="2">
    <location>
        <begin position="112"/>
        <end position="205"/>
    </location>
</feature>
<dbReference type="Pfam" id="PF04773">
    <property type="entry name" value="FecR"/>
    <property type="match status" value="1"/>
</dbReference>
<evidence type="ECO:0000313" key="4">
    <source>
        <dbReference type="EMBL" id="MEZ0475746.1"/>
    </source>
</evidence>
<organism evidence="4 5">
    <name type="scientific">Luteimonas salinilitoris</name>
    <dbReference type="NCBI Taxonomy" id="3237697"/>
    <lineage>
        <taxon>Bacteria</taxon>
        <taxon>Pseudomonadati</taxon>
        <taxon>Pseudomonadota</taxon>
        <taxon>Gammaproteobacteria</taxon>
        <taxon>Lysobacterales</taxon>
        <taxon>Lysobacteraceae</taxon>
        <taxon>Luteimonas</taxon>
    </lineage>
</organism>
<evidence type="ECO:0000259" key="2">
    <source>
        <dbReference type="Pfam" id="PF04773"/>
    </source>
</evidence>
<gene>
    <name evidence="4" type="ORF">AB6713_14160</name>
</gene>
<evidence type="ECO:0000259" key="3">
    <source>
        <dbReference type="Pfam" id="PF16220"/>
    </source>
</evidence>
<proteinExistence type="predicted"/>
<feature type="domain" description="FecR N-terminal" evidence="3">
    <location>
        <begin position="10"/>
        <end position="49"/>
    </location>
</feature>
<dbReference type="InterPro" id="IPR012373">
    <property type="entry name" value="Ferrdict_sens_TM"/>
</dbReference>
<keyword evidence="1" id="KW-1133">Transmembrane helix</keyword>
<keyword evidence="5" id="KW-1185">Reference proteome</keyword>
<accession>A0ABV4HVC3</accession>
<dbReference type="RefSeq" id="WP_370564288.1">
    <property type="nucleotide sequence ID" value="NZ_JBFWIB010000007.1"/>
</dbReference>
<dbReference type="Gene3D" id="2.60.120.1440">
    <property type="match status" value="1"/>
</dbReference>
<keyword evidence="1" id="KW-0472">Membrane</keyword>